<feature type="region of interest" description="Disordered" evidence="1">
    <location>
        <begin position="1"/>
        <end position="22"/>
    </location>
</feature>
<dbReference type="EMBL" id="OU015568">
    <property type="protein sequence ID" value="CAG5085531.1"/>
    <property type="molecule type" value="Genomic_DNA"/>
</dbReference>
<sequence length="150" mass="17127">MEKRHRENALEREELDRSLDEQRERLDSIGTLLEHAMTFINEHPTPETSPWKKKEKPSTPERRTPSPTSEPVSPITVIKVPQASGFARKASLRRPLFPKPSNNNTTQQPNLPRPKQELPPKPTHLTTMTPIFSSTPVETKIRQAPKVTDL</sequence>
<evidence type="ECO:0000313" key="3">
    <source>
        <dbReference type="Proteomes" id="UP001158576"/>
    </source>
</evidence>
<accession>A0ABN7RWM7</accession>
<evidence type="ECO:0000313" key="2">
    <source>
        <dbReference type="EMBL" id="CAG5085531.1"/>
    </source>
</evidence>
<protein>
    <submittedName>
        <fullName evidence="2">Oidioi.mRNA.OKI2018_I69.PAR.g10917.t1.cds</fullName>
    </submittedName>
</protein>
<keyword evidence="3" id="KW-1185">Reference proteome</keyword>
<dbReference type="Proteomes" id="UP001158576">
    <property type="component" value="Chromosome PAR"/>
</dbReference>
<name>A0ABN7RWM7_OIKDI</name>
<gene>
    <name evidence="2" type="ORF">OKIOD_LOCUS2475</name>
</gene>
<feature type="compositionally biased region" description="Polar residues" evidence="1">
    <location>
        <begin position="100"/>
        <end position="110"/>
    </location>
</feature>
<proteinExistence type="predicted"/>
<feature type="region of interest" description="Disordered" evidence="1">
    <location>
        <begin position="36"/>
        <end position="150"/>
    </location>
</feature>
<organism evidence="2 3">
    <name type="scientific">Oikopleura dioica</name>
    <name type="common">Tunicate</name>
    <dbReference type="NCBI Taxonomy" id="34765"/>
    <lineage>
        <taxon>Eukaryota</taxon>
        <taxon>Metazoa</taxon>
        <taxon>Chordata</taxon>
        <taxon>Tunicata</taxon>
        <taxon>Appendicularia</taxon>
        <taxon>Copelata</taxon>
        <taxon>Oikopleuridae</taxon>
        <taxon>Oikopleura</taxon>
    </lineage>
</organism>
<feature type="compositionally biased region" description="Basic and acidic residues" evidence="1">
    <location>
        <begin position="50"/>
        <end position="64"/>
    </location>
</feature>
<evidence type="ECO:0000256" key="1">
    <source>
        <dbReference type="SAM" id="MobiDB-lite"/>
    </source>
</evidence>
<reference evidence="2 3" key="1">
    <citation type="submission" date="2021-04" db="EMBL/GenBank/DDBJ databases">
        <authorList>
            <person name="Bliznina A."/>
        </authorList>
    </citation>
    <scope>NUCLEOTIDE SEQUENCE [LARGE SCALE GENOMIC DNA]</scope>
</reference>
<feature type="compositionally biased region" description="Polar residues" evidence="1">
    <location>
        <begin position="124"/>
        <end position="137"/>
    </location>
</feature>